<evidence type="ECO:0000313" key="2">
    <source>
        <dbReference type="EMBL" id="KAJ8893619.1"/>
    </source>
</evidence>
<feature type="region of interest" description="Disordered" evidence="1">
    <location>
        <begin position="454"/>
        <end position="482"/>
    </location>
</feature>
<dbReference type="Proteomes" id="UP001159363">
    <property type="component" value="Chromosome 2"/>
</dbReference>
<evidence type="ECO:0000313" key="3">
    <source>
        <dbReference type="Proteomes" id="UP001159363"/>
    </source>
</evidence>
<accession>A0ABQ9IBH0</accession>
<feature type="compositionally biased region" description="Polar residues" evidence="1">
    <location>
        <begin position="455"/>
        <end position="467"/>
    </location>
</feature>
<sequence>MQGWGRGDADRDGSHKKPAVPTVATRLISSAFGFFSRRDIVQPVNRALHCADARSHRFSSRLSPLVSLVRRLSLKLQPLIHPTTPRSGARSTFIPAGLDLEISIGSWERWWGKGEADEHHAPCYGRCGLVGGELARRTSSLFYPATARICRPLCSRPGRSVALSDPPAELGRRGESPDKRNFRWQLRATEAACLTRLSPPPLPWAWSTLHPHLIRFTTVKTLQGDAPLPPVLSFITSGGGEESSLMRAVVRLFASNLGEPGSIPSGIAPGFLQVGIVPDDAAGRRVVPFPTPFHSCAAPYSPRFTHIGSQDLDVTSHPDLSTSLHIRTFGIVVIGYSRRIFDSVLGAFSEHGFSSAGHHSACAMSCVCTHASNLVPSAVGRCELEMGPAAFSDVGRQIPDLGDPFNIEVLRAVGGEVSGTGMNGRDKREIPEKSGIVRHNSHLRKFVVNRPGIEPSSSWKEASSLTAQPPPPPPAPLDSESCCTSEESDKILSQSTSAIGDGDKWHTSEVTSLNVVSLYFTALRVHKEYDHAASENTSTIRTGFHMRPREIHGLSVGTEKFREFNNLYARLHNPLFSRTSDVYLLAVAPVLPRV</sequence>
<evidence type="ECO:0000256" key="1">
    <source>
        <dbReference type="SAM" id="MobiDB-lite"/>
    </source>
</evidence>
<dbReference type="EMBL" id="JARBHB010000002">
    <property type="protein sequence ID" value="KAJ8893619.1"/>
    <property type="molecule type" value="Genomic_DNA"/>
</dbReference>
<proteinExistence type="predicted"/>
<name>A0ABQ9IBH0_9NEOP</name>
<reference evidence="2 3" key="1">
    <citation type="submission" date="2023-02" db="EMBL/GenBank/DDBJ databases">
        <title>LHISI_Scaffold_Assembly.</title>
        <authorList>
            <person name="Stuart O.P."/>
            <person name="Cleave R."/>
            <person name="Magrath M.J.L."/>
            <person name="Mikheyev A.S."/>
        </authorList>
    </citation>
    <scope>NUCLEOTIDE SEQUENCE [LARGE SCALE GENOMIC DNA]</scope>
    <source>
        <strain evidence="2">Daus_M_001</strain>
        <tissue evidence="2">Leg muscle</tissue>
    </source>
</reference>
<gene>
    <name evidence="2" type="ORF">PR048_006219</name>
</gene>
<organism evidence="2 3">
    <name type="scientific">Dryococelus australis</name>
    <dbReference type="NCBI Taxonomy" id="614101"/>
    <lineage>
        <taxon>Eukaryota</taxon>
        <taxon>Metazoa</taxon>
        <taxon>Ecdysozoa</taxon>
        <taxon>Arthropoda</taxon>
        <taxon>Hexapoda</taxon>
        <taxon>Insecta</taxon>
        <taxon>Pterygota</taxon>
        <taxon>Neoptera</taxon>
        <taxon>Polyneoptera</taxon>
        <taxon>Phasmatodea</taxon>
        <taxon>Verophasmatodea</taxon>
        <taxon>Anareolatae</taxon>
        <taxon>Phasmatidae</taxon>
        <taxon>Eurycanthinae</taxon>
        <taxon>Dryococelus</taxon>
    </lineage>
</organism>
<keyword evidence="3" id="KW-1185">Reference proteome</keyword>
<comment type="caution">
    <text evidence="2">The sequence shown here is derived from an EMBL/GenBank/DDBJ whole genome shotgun (WGS) entry which is preliminary data.</text>
</comment>
<protein>
    <submittedName>
        <fullName evidence="2">Uncharacterized protein</fullName>
    </submittedName>
</protein>